<name>A0A1G9S3T8_9BACI</name>
<sequence>MDATFQVEHAVFNYRAAAVLIKKDHVLLHRQVNESHWALPGGRVEVLEDSQTTVQRELKEELGWDIGVRNLLWVTENFFKYNEQDFHEIGMYYHVTPPDSIKVEIDTFYGEEGNRLIYQWVPLEELKNVNLVPGFLKNSLLKIPLATIEHIVIK</sequence>
<dbReference type="InterPro" id="IPR015797">
    <property type="entry name" value="NUDIX_hydrolase-like_dom_sf"/>
</dbReference>
<dbReference type="GO" id="GO:0016787">
    <property type="term" value="F:hydrolase activity"/>
    <property type="evidence" value="ECO:0007669"/>
    <property type="project" value="UniProtKB-KW"/>
</dbReference>
<dbReference type="RefSeq" id="WP_074598910.1">
    <property type="nucleotide sequence ID" value="NZ_FNHF01000002.1"/>
</dbReference>
<protein>
    <submittedName>
        <fullName evidence="4">NUDIX domain-containing protein</fullName>
    </submittedName>
</protein>
<comment type="cofactor">
    <cofactor evidence="1">
        <name>Mg(2+)</name>
        <dbReference type="ChEBI" id="CHEBI:18420"/>
    </cofactor>
</comment>
<feature type="domain" description="Nudix hydrolase" evidence="3">
    <location>
        <begin position="11"/>
        <end position="144"/>
    </location>
</feature>
<proteinExistence type="predicted"/>
<dbReference type="PANTHER" id="PTHR43046:SF14">
    <property type="entry name" value="MUTT_NUDIX FAMILY PROTEIN"/>
    <property type="match status" value="1"/>
</dbReference>
<dbReference type="Pfam" id="PF00293">
    <property type="entry name" value="NUDIX"/>
    <property type="match status" value="1"/>
</dbReference>
<evidence type="ECO:0000256" key="2">
    <source>
        <dbReference type="ARBA" id="ARBA00022801"/>
    </source>
</evidence>
<dbReference type="PROSITE" id="PS00893">
    <property type="entry name" value="NUDIX_BOX"/>
    <property type="match status" value="1"/>
</dbReference>
<evidence type="ECO:0000313" key="4">
    <source>
        <dbReference type="EMBL" id="SDM30146.1"/>
    </source>
</evidence>
<gene>
    <name evidence="4" type="ORF">SAMN05216244_2269</name>
</gene>
<keyword evidence="5" id="KW-1185">Reference proteome</keyword>
<dbReference type="PANTHER" id="PTHR43046">
    <property type="entry name" value="GDP-MANNOSE MANNOSYL HYDROLASE"/>
    <property type="match status" value="1"/>
</dbReference>
<dbReference type="Proteomes" id="UP000182347">
    <property type="component" value="Unassembled WGS sequence"/>
</dbReference>
<dbReference type="EMBL" id="FNHF01000002">
    <property type="protein sequence ID" value="SDM30146.1"/>
    <property type="molecule type" value="Genomic_DNA"/>
</dbReference>
<dbReference type="InterPro" id="IPR000086">
    <property type="entry name" value="NUDIX_hydrolase_dom"/>
</dbReference>
<dbReference type="SUPFAM" id="SSF55811">
    <property type="entry name" value="Nudix"/>
    <property type="match status" value="1"/>
</dbReference>
<dbReference type="PROSITE" id="PS51462">
    <property type="entry name" value="NUDIX"/>
    <property type="match status" value="1"/>
</dbReference>
<dbReference type="OrthoDB" id="9804442at2"/>
<keyword evidence="2" id="KW-0378">Hydrolase</keyword>
<evidence type="ECO:0000259" key="3">
    <source>
        <dbReference type="PROSITE" id="PS51462"/>
    </source>
</evidence>
<organism evidence="4 5">
    <name type="scientific">Sediminibacillus halophilus</name>
    <dbReference type="NCBI Taxonomy" id="482461"/>
    <lineage>
        <taxon>Bacteria</taxon>
        <taxon>Bacillati</taxon>
        <taxon>Bacillota</taxon>
        <taxon>Bacilli</taxon>
        <taxon>Bacillales</taxon>
        <taxon>Bacillaceae</taxon>
        <taxon>Sediminibacillus</taxon>
    </lineage>
</organism>
<evidence type="ECO:0000256" key="1">
    <source>
        <dbReference type="ARBA" id="ARBA00001946"/>
    </source>
</evidence>
<dbReference type="Gene3D" id="3.90.79.10">
    <property type="entry name" value="Nucleoside Triphosphate Pyrophosphohydrolase"/>
    <property type="match status" value="1"/>
</dbReference>
<accession>A0A1G9S3T8</accession>
<evidence type="ECO:0000313" key="5">
    <source>
        <dbReference type="Proteomes" id="UP000182347"/>
    </source>
</evidence>
<dbReference type="CDD" id="cd04688">
    <property type="entry name" value="NUDIX_Hydrolase"/>
    <property type="match status" value="1"/>
</dbReference>
<dbReference type="InterPro" id="IPR020084">
    <property type="entry name" value="NUDIX_hydrolase_CS"/>
</dbReference>
<dbReference type="AlphaFoldDB" id="A0A1G9S3T8"/>
<dbReference type="STRING" id="482461.SAMN05216244_2269"/>
<reference evidence="5" key="1">
    <citation type="submission" date="2016-10" db="EMBL/GenBank/DDBJ databases">
        <authorList>
            <person name="Varghese N."/>
            <person name="Submissions S."/>
        </authorList>
    </citation>
    <scope>NUCLEOTIDE SEQUENCE [LARGE SCALE GENOMIC DNA]</scope>
    <source>
        <strain evidence="5">CGMCC 1.6199</strain>
    </source>
</reference>